<dbReference type="SMART" id="SM00326">
    <property type="entry name" value="SH3"/>
    <property type="match status" value="2"/>
</dbReference>
<evidence type="ECO:0000256" key="3">
    <source>
        <dbReference type="SAM" id="MobiDB-lite"/>
    </source>
</evidence>
<evidence type="ECO:0000256" key="2">
    <source>
        <dbReference type="PROSITE-ProRule" id="PRU00192"/>
    </source>
</evidence>
<feature type="region of interest" description="Disordered" evidence="3">
    <location>
        <begin position="330"/>
        <end position="517"/>
    </location>
</feature>
<accession>A0A2I4BRK3</accession>
<dbReference type="InterPro" id="IPR051228">
    <property type="entry name" value="NADPH_Oxidase/PX-Domain"/>
</dbReference>
<dbReference type="SUPFAM" id="SSF64268">
    <property type="entry name" value="PX domain"/>
    <property type="match status" value="1"/>
</dbReference>
<dbReference type="PANTHER" id="PTHR15706">
    <property type="entry name" value="SH3 MULTIPLE DOMAIN"/>
    <property type="match status" value="1"/>
</dbReference>
<dbReference type="InParanoid" id="A0A2I4BRK3"/>
<evidence type="ECO:0000313" key="7">
    <source>
        <dbReference type="RefSeq" id="XP_013870349.1"/>
    </source>
</evidence>
<gene>
    <name evidence="7" type="primary">noxo1a</name>
</gene>
<dbReference type="GO" id="GO:0035091">
    <property type="term" value="F:phosphatidylinositol binding"/>
    <property type="evidence" value="ECO:0007669"/>
    <property type="project" value="InterPro"/>
</dbReference>
<evidence type="ECO:0000259" key="5">
    <source>
        <dbReference type="PROSITE" id="PS50195"/>
    </source>
</evidence>
<dbReference type="PANTHER" id="PTHR15706:SF10">
    <property type="entry name" value="NADPH OXIDASE ORGANIZER 1"/>
    <property type="match status" value="1"/>
</dbReference>
<organism evidence="6 7">
    <name type="scientific">Austrofundulus limnaeus</name>
    <name type="common">Annual killifish</name>
    <dbReference type="NCBI Taxonomy" id="52670"/>
    <lineage>
        <taxon>Eukaryota</taxon>
        <taxon>Metazoa</taxon>
        <taxon>Chordata</taxon>
        <taxon>Craniata</taxon>
        <taxon>Vertebrata</taxon>
        <taxon>Euteleostomi</taxon>
        <taxon>Actinopterygii</taxon>
        <taxon>Neopterygii</taxon>
        <taxon>Teleostei</taxon>
        <taxon>Neoteleostei</taxon>
        <taxon>Acanthomorphata</taxon>
        <taxon>Ovalentaria</taxon>
        <taxon>Atherinomorphae</taxon>
        <taxon>Cyprinodontiformes</taxon>
        <taxon>Rivulidae</taxon>
        <taxon>Austrofundulus</taxon>
    </lineage>
</organism>
<dbReference type="Pfam" id="PF00787">
    <property type="entry name" value="PX"/>
    <property type="match status" value="1"/>
</dbReference>
<dbReference type="GO" id="GO:0005737">
    <property type="term" value="C:cytoplasm"/>
    <property type="evidence" value="ECO:0007669"/>
    <property type="project" value="TreeGrafter"/>
</dbReference>
<reference evidence="7" key="1">
    <citation type="submission" date="2025-08" db="UniProtKB">
        <authorList>
            <consortium name="RefSeq"/>
        </authorList>
    </citation>
    <scope>IDENTIFICATION</scope>
    <source>
        <strain evidence="7">Quisiro</strain>
    </source>
</reference>
<protein>
    <submittedName>
        <fullName evidence="7">NADPH oxidase organizer 1a</fullName>
    </submittedName>
</protein>
<evidence type="ECO:0000259" key="4">
    <source>
        <dbReference type="PROSITE" id="PS50002"/>
    </source>
</evidence>
<name>A0A2I4BRK3_AUSLI</name>
<evidence type="ECO:0000313" key="6">
    <source>
        <dbReference type="Proteomes" id="UP000192220"/>
    </source>
</evidence>
<keyword evidence="6" id="KW-1185">Reference proteome</keyword>
<dbReference type="PROSITE" id="PS50002">
    <property type="entry name" value="SH3"/>
    <property type="match status" value="2"/>
</dbReference>
<dbReference type="Proteomes" id="UP000192220">
    <property type="component" value="Unplaced"/>
</dbReference>
<dbReference type="RefSeq" id="XP_013870349.1">
    <property type="nucleotide sequence ID" value="XM_014014895.1"/>
</dbReference>
<dbReference type="AlphaFoldDB" id="A0A2I4BRK3"/>
<feature type="domain" description="SH3" evidence="4">
    <location>
        <begin position="186"/>
        <end position="248"/>
    </location>
</feature>
<dbReference type="CTD" id="572245"/>
<dbReference type="Gene3D" id="2.30.30.40">
    <property type="entry name" value="SH3 Domains"/>
    <property type="match status" value="2"/>
</dbReference>
<keyword evidence="1 2" id="KW-0728">SH3 domain</keyword>
<feature type="compositionally biased region" description="Polar residues" evidence="3">
    <location>
        <begin position="488"/>
        <end position="499"/>
    </location>
</feature>
<proteinExistence type="predicted"/>
<feature type="domain" description="PX" evidence="5">
    <location>
        <begin position="1"/>
        <end position="150"/>
    </location>
</feature>
<dbReference type="Pfam" id="PF07653">
    <property type="entry name" value="SH3_2"/>
    <property type="match status" value="1"/>
</dbReference>
<dbReference type="PROSITE" id="PS50195">
    <property type="entry name" value="PX"/>
    <property type="match status" value="1"/>
</dbReference>
<dbReference type="GO" id="GO:0016176">
    <property type="term" value="F:superoxide-generating NADPH oxidase activator activity"/>
    <property type="evidence" value="ECO:0007669"/>
    <property type="project" value="TreeGrafter"/>
</dbReference>
<dbReference type="KEGG" id="alim:106522050"/>
<feature type="compositionally biased region" description="Acidic residues" evidence="3">
    <location>
        <begin position="440"/>
        <end position="452"/>
    </location>
</feature>
<dbReference type="SMART" id="SM00312">
    <property type="entry name" value="PX"/>
    <property type="match status" value="1"/>
</dbReference>
<dbReference type="Gene3D" id="3.30.1520.10">
    <property type="entry name" value="Phox-like domain"/>
    <property type="match status" value="1"/>
</dbReference>
<dbReference type="GO" id="GO:0042554">
    <property type="term" value="P:superoxide anion generation"/>
    <property type="evidence" value="ECO:0007669"/>
    <property type="project" value="TreeGrafter"/>
</dbReference>
<dbReference type="FunFam" id="2.30.30.40:FF:000233">
    <property type="entry name" value="NADPH oxidase organizer 1"/>
    <property type="match status" value="1"/>
</dbReference>
<feature type="domain" description="SH3" evidence="4">
    <location>
        <begin position="259"/>
        <end position="318"/>
    </location>
</feature>
<dbReference type="OrthoDB" id="10255964at2759"/>
<dbReference type="InterPro" id="IPR036871">
    <property type="entry name" value="PX_dom_sf"/>
</dbReference>
<evidence type="ECO:0000256" key="1">
    <source>
        <dbReference type="ARBA" id="ARBA00022443"/>
    </source>
</evidence>
<dbReference type="FunFam" id="3.30.1520.10:FF:000040">
    <property type="entry name" value="NADPH oxidase organizer 1"/>
    <property type="match status" value="1"/>
</dbReference>
<dbReference type="InterPro" id="IPR036028">
    <property type="entry name" value="SH3-like_dom_sf"/>
</dbReference>
<dbReference type="SUPFAM" id="SSF50044">
    <property type="entry name" value="SH3-domain"/>
    <property type="match status" value="2"/>
</dbReference>
<dbReference type="InterPro" id="IPR001683">
    <property type="entry name" value="PX_dom"/>
</dbReference>
<dbReference type="STRING" id="52670.A0A2I4BRK3"/>
<feature type="compositionally biased region" description="Polar residues" evidence="3">
    <location>
        <begin position="344"/>
        <end position="360"/>
    </location>
</feature>
<sequence>MTTELYPISVRLDGVLHKEKAKMYMTTELYPISVRLDGVLHKEKAKMYMTAVLWSDQNEVVVYRSFEDFKDLHKQLKAAFPSASKRKKSDRILPKFKGIKMKMSRSKRSSKSLVRLKYLQKYCNELLSCDPRVSQSADLIQFFQAKDQELQPEFTKGGIIIVPSEDEIRSDGGHSSSGGGNVTQPFVTETYRCVASYETKDTKNKTFKASAEEKLDVLIKDKGGWWLVENENKQMAWFPAPYLVMVEDEEIEDDEETPKRGTLYTAVKSYKSTNVDEISVNMGTVVEVLQKTENGWWLIRHDGKIGYIPALHLKPYSYPHIRLAPEIQDLSNSSSPSLHHSRSFENLPQLSPVTSLSPDLTQGEHIQRSRSLSVLPEPPHAQVEGPSNSERNPPTKPTKPERAPLPPPPVTVQDKEESSPPPPVIVNEEGSGWMLTADSDSFESDSFSDDSDSGGSSFKLSHGANDERLRLSRTPPPTTTNLLSPTSQPQGSLLPSVSDPNLYKGPASPKVPPRPRAQEIMSRCSSVTRKNAAKKAEINLPPTLTEVTSR</sequence>
<dbReference type="InterPro" id="IPR001452">
    <property type="entry name" value="SH3_domain"/>
</dbReference>